<evidence type="ECO:0000256" key="9">
    <source>
        <dbReference type="ARBA" id="ARBA00022846"/>
    </source>
</evidence>
<evidence type="ECO:0000256" key="16">
    <source>
        <dbReference type="SAM" id="Coils"/>
    </source>
</evidence>
<feature type="domain" description="AAA+ ATPase" evidence="18">
    <location>
        <begin position="1640"/>
        <end position="1735"/>
    </location>
</feature>
<evidence type="ECO:0000313" key="20">
    <source>
        <dbReference type="Proteomes" id="UP001255856"/>
    </source>
</evidence>
<evidence type="ECO:0000256" key="14">
    <source>
        <dbReference type="ARBA" id="ARBA00023212"/>
    </source>
</evidence>
<feature type="region of interest" description="Disordered" evidence="17">
    <location>
        <begin position="844"/>
        <end position="907"/>
    </location>
</feature>
<dbReference type="GO" id="GO:0005874">
    <property type="term" value="C:microtubule"/>
    <property type="evidence" value="ECO:0007669"/>
    <property type="project" value="UniProtKB-KW"/>
</dbReference>
<keyword evidence="12" id="KW-0969">Cilium</keyword>
<dbReference type="Gene3D" id="1.20.140.100">
    <property type="entry name" value="Dynein heavy chain, N-terminal domain 2"/>
    <property type="match status" value="1"/>
</dbReference>
<keyword evidence="7" id="KW-0970">Cilium biogenesis/degradation</keyword>
<dbReference type="Pfam" id="PF18198">
    <property type="entry name" value="AAA_lid_11"/>
    <property type="match status" value="1"/>
</dbReference>
<evidence type="ECO:0000256" key="2">
    <source>
        <dbReference type="ARBA" id="ARBA00008887"/>
    </source>
</evidence>
<evidence type="ECO:0000256" key="17">
    <source>
        <dbReference type="SAM" id="MobiDB-lite"/>
    </source>
</evidence>
<evidence type="ECO:0000256" key="5">
    <source>
        <dbReference type="ARBA" id="ARBA00022737"/>
    </source>
</evidence>
<dbReference type="GO" id="GO:0007018">
    <property type="term" value="P:microtubule-based movement"/>
    <property type="evidence" value="ECO:0007669"/>
    <property type="project" value="InterPro"/>
</dbReference>
<keyword evidence="15" id="KW-0966">Cell projection</keyword>
<dbReference type="Pfam" id="PF12774">
    <property type="entry name" value="AAA_6"/>
    <property type="match status" value="1"/>
</dbReference>
<dbReference type="Pfam" id="PF08393">
    <property type="entry name" value="DHC_N2"/>
    <property type="match status" value="2"/>
</dbReference>
<dbReference type="GO" id="GO:0051959">
    <property type="term" value="F:dynein light intermediate chain binding"/>
    <property type="evidence" value="ECO:0007669"/>
    <property type="project" value="InterPro"/>
</dbReference>
<comment type="subcellular location">
    <subcellularLocation>
        <location evidence="1">Cytoplasm</location>
        <location evidence="1">Cytoskeleton</location>
        <location evidence="1">Flagellum axoneme</location>
    </subcellularLocation>
</comment>
<keyword evidence="14" id="KW-0206">Cytoskeleton</keyword>
<dbReference type="EMBL" id="JASFZW010000002">
    <property type="protein sequence ID" value="KAK2079633.1"/>
    <property type="molecule type" value="Genomic_DNA"/>
</dbReference>
<evidence type="ECO:0000256" key="8">
    <source>
        <dbReference type="ARBA" id="ARBA00022840"/>
    </source>
</evidence>
<keyword evidence="9" id="KW-0282">Flagellum</keyword>
<evidence type="ECO:0000256" key="12">
    <source>
        <dbReference type="ARBA" id="ARBA00023069"/>
    </source>
</evidence>
<dbReference type="PANTHER" id="PTHR45703:SF8">
    <property type="entry name" value="DYNEINS HEAVY CHAIN"/>
    <property type="match status" value="1"/>
</dbReference>
<evidence type="ECO:0000256" key="10">
    <source>
        <dbReference type="ARBA" id="ARBA00023017"/>
    </source>
</evidence>
<keyword evidence="8" id="KW-0067">ATP-binding</keyword>
<feature type="compositionally biased region" description="Low complexity" evidence="17">
    <location>
        <begin position="863"/>
        <end position="886"/>
    </location>
</feature>
<dbReference type="PANTHER" id="PTHR45703">
    <property type="entry name" value="DYNEIN HEAVY CHAIN"/>
    <property type="match status" value="1"/>
</dbReference>
<dbReference type="InterPro" id="IPR042222">
    <property type="entry name" value="Dynein_2_N"/>
</dbReference>
<evidence type="ECO:0000256" key="3">
    <source>
        <dbReference type="ARBA" id="ARBA00022490"/>
    </source>
</evidence>
<accession>A0AAD9IL91</accession>
<evidence type="ECO:0000259" key="18">
    <source>
        <dbReference type="SMART" id="SM00382"/>
    </source>
</evidence>
<dbReference type="InterPro" id="IPR043160">
    <property type="entry name" value="Dynein_C_barrel"/>
</dbReference>
<dbReference type="GO" id="GO:0008569">
    <property type="term" value="F:minus-end-directed microtubule motor activity"/>
    <property type="evidence" value="ECO:0007669"/>
    <property type="project" value="InterPro"/>
</dbReference>
<evidence type="ECO:0000256" key="1">
    <source>
        <dbReference type="ARBA" id="ARBA00004611"/>
    </source>
</evidence>
<evidence type="ECO:0000256" key="11">
    <source>
        <dbReference type="ARBA" id="ARBA00023054"/>
    </source>
</evidence>
<dbReference type="FunFam" id="1.10.8.710:FF:000001">
    <property type="entry name" value="Dynein axonemal heavy chain 2"/>
    <property type="match status" value="1"/>
</dbReference>
<comment type="similarity">
    <text evidence="2">Belongs to the dynein heavy chain family.</text>
</comment>
<dbReference type="InterPro" id="IPR027417">
    <property type="entry name" value="P-loop_NTPase"/>
</dbReference>
<dbReference type="Gene3D" id="1.10.8.710">
    <property type="match status" value="1"/>
</dbReference>
<dbReference type="Gene3D" id="3.40.50.300">
    <property type="entry name" value="P-loop containing nucleotide triphosphate hydrolases"/>
    <property type="match status" value="6"/>
</dbReference>
<dbReference type="InterPro" id="IPR042219">
    <property type="entry name" value="AAA_lid_11_sf"/>
</dbReference>
<dbReference type="SMART" id="SM00382">
    <property type="entry name" value="AAA"/>
    <property type="match status" value="2"/>
</dbReference>
<feature type="coiled-coil region" evidence="16">
    <location>
        <begin position="2987"/>
        <end position="3021"/>
    </location>
</feature>
<dbReference type="Pfam" id="PF17852">
    <property type="entry name" value="Dynein_AAA_lid"/>
    <property type="match status" value="1"/>
</dbReference>
<dbReference type="Proteomes" id="UP001255856">
    <property type="component" value="Unassembled WGS sequence"/>
</dbReference>
<dbReference type="InterPro" id="IPR026983">
    <property type="entry name" value="DHC"/>
</dbReference>
<dbReference type="InterPro" id="IPR003593">
    <property type="entry name" value="AAA+_ATPase"/>
</dbReference>
<keyword evidence="4" id="KW-0493">Microtubule</keyword>
<evidence type="ECO:0000313" key="19">
    <source>
        <dbReference type="EMBL" id="KAK2079633.1"/>
    </source>
</evidence>
<dbReference type="InterPro" id="IPR035706">
    <property type="entry name" value="AAA_9"/>
</dbReference>
<dbReference type="Gene3D" id="1.20.920.30">
    <property type="match status" value="1"/>
</dbReference>
<name>A0AAD9IL91_PROWI</name>
<evidence type="ECO:0000256" key="7">
    <source>
        <dbReference type="ARBA" id="ARBA00022794"/>
    </source>
</evidence>
<dbReference type="InterPro" id="IPR041466">
    <property type="entry name" value="Dynein_AAA5_ext"/>
</dbReference>
<dbReference type="GO" id="GO:0030286">
    <property type="term" value="C:dynein complex"/>
    <property type="evidence" value="ECO:0007669"/>
    <property type="project" value="UniProtKB-KW"/>
</dbReference>
<dbReference type="Gene3D" id="1.20.920.20">
    <property type="match status" value="1"/>
</dbReference>
<dbReference type="InterPro" id="IPR013594">
    <property type="entry name" value="Dynein_heavy_tail"/>
</dbReference>
<dbReference type="FunFam" id="3.40.50.300:FF:000738">
    <property type="entry name" value="Dynein heavy chain axonemal"/>
    <property type="match status" value="1"/>
</dbReference>
<keyword evidence="6" id="KW-0547">Nucleotide-binding</keyword>
<dbReference type="InterPro" id="IPR024317">
    <property type="entry name" value="Dynein_heavy_chain_D4_dom"/>
</dbReference>
<organism evidence="19 20">
    <name type="scientific">Prototheca wickerhamii</name>
    <dbReference type="NCBI Taxonomy" id="3111"/>
    <lineage>
        <taxon>Eukaryota</taxon>
        <taxon>Viridiplantae</taxon>
        <taxon>Chlorophyta</taxon>
        <taxon>core chlorophytes</taxon>
        <taxon>Trebouxiophyceae</taxon>
        <taxon>Chlorellales</taxon>
        <taxon>Chlorellaceae</taxon>
        <taxon>Prototheca</taxon>
    </lineage>
</organism>
<dbReference type="Gene3D" id="1.10.472.130">
    <property type="match status" value="1"/>
</dbReference>
<dbReference type="Pfam" id="PF12777">
    <property type="entry name" value="MT"/>
    <property type="match status" value="1"/>
</dbReference>
<dbReference type="InterPro" id="IPR013602">
    <property type="entry name" value="Dynein_heavy_linker"/>
</dbReference>
<keyword evidence="5" id="KW-0677">Repeat</keyword>
<dbReference type="GO" id="GO:0005929">
    <property type="term" value="C:cilium"/>
    <property type="evidence" value="ECO:0007669"/>
    <property type="project" value="UniProtKB-ARBA"/>
</dbReference>
<dbReference type="Gene3D" id="1.20.1270.280">
    <property type="match status" value="1"/>
</dbReference>
<proteinExistence type="inferred from homology"/>
<reference evidence="19" key="1">
    <citation type="submission" date="2021-01" db="EMBL/GenBank/DDBJ databases">
        <authorList>
            <person name="Eckstrom K.M.E."/>
        </authorList>
    </citation>
    <scope>NUCLEOTIDE SEQUENCE</scope>
    <source>
        <strain evidence="19">UVCC 0001</strain>
    </source>
</reference>
<dbReference type="Pfam" id="PF12780">
    <property type="entry name" value="AAA_8"/>
    <property type="match status" value="1"/>
</dbReference>
<dbReference type="Pfam" id="PF03028">
    <property type="entry name" value="Dynein_heavy"/>
    <property type="match status" value="1"/>
</dbReference>
<comment type="caution">
    <text evidence="19">The sequence shown here is derived from an EMBL/GenBank/DDBJ whole genome shotgun (WGS) entry which is preliminary data.</text>
</comment>
<keyword evidence="20" id="KW-1185">Reference proteome</keyword>
<evidence type="ECO:0000256" key="15">
    <source>
        <dbReference type="ARBA" id="ARBA00023273"/>
    </source>
</evidence>
<dbReference type="InterPro" id="IPR041658">
    <property type="entry name" value="AAA_lid_11"/>
</dbReference>
<gene>
    <name evidence="19" type="ORF">QBZ16_002028</name>
</gene>
<dbReference type="FunFam" id="1.20.920.20:FF:000001">
    <property type="entry name" value="dynein heavy chain 2, axonemal"/>
    <property type="match status" value="1"/>
</dbReference>
<feature type="domain" description="AAA+ ATPase" evidence="18">
    <location>
        <begin position="2172"/>
        <end position="2309"/>
    </location>
</feature>
<keyword evidence="3" id="KW-0963">Cytoplasm</keyword>
<dbReference type="Pfam" id="PF18199">
    <property type="entry name" value="Dynein_C"/>
    <property type="match status" value="1"/>
</dbReference>
<dbReference type="GO" id="GO:0045505">
    <property type="term" value="F:dynein intermediate chain binding"/>
    <property type="evidence" value="ECO:0007669"/>
    <property type="project" value="InterPro"/>
</dbReference>
<dbReference type="InterPro" id="IPR004273">
    <property type="entry name" value="Dynein_heavy_D6_P-loop"/>
</dbReference>
<dbReference type="Gene3D" id="1.10.287.2620">
    <property type="match status" value="1"/>
</dbReference>
<keyword evidence="10" id="KW-0243">Dynein</keyword>
<dbReference type="InterPro" id="IPR041589">
    <property type="entry name" value="DNAH3_AAA_lid_1"/>
</dbReference>
<dbReference type="InterPro" id="IPR035699">
    <property type="entry name" value="AAA_6"/>
</dbReference>
<evidence type="ECO:0000256" key="6">
    <source>
        <dbReference type="ARBA" id="ARBA00022741"/>
    </source>
</evidence>
<dbReference type="Gene3D" id="1.10.8.720">
    <property type="entry name" value="Region D6 of dynein motor"/>
    <property type="match status" value="1"/>
</dbReference>
<evidence type="ECO:0000256" key="13">
    <source>
        <dbReference type="ARBA" id="ARBA00023175"/>
    </source>
</evidence>
<keyword evidence="11 16" id="KW-0175">Coiled coil</keyword>
<dbReference type="Gene3D" id="3.10.490.20">
    <property type="match status" value="1"/>
</dbReference>
<dbReference type="GO" id="GO:0030030">
    <property type="term" value="P:cell projection organization"/>
    <property type="evidence" value="ECO:0007669"/>
    <property type="project" value="UniProtKB-KW"/>
</dbReference>
<dbReference type="Pfam" id="PF17857">
    <property type="entry name" value="AAA_lid_1"/>
    <property type="match status" value="1"/>
</dbReference>
<dbReference type="Pfam" id="PF08385">
    <property type="entry name" value="DHC_N1"/>
    <property type="match status" value="1"/>
</dbReference>
<sequence length="3967" mass="429257">MEQYLGELGREPAQNALRMLTLAGLPRANVVTRLSAELESAAEEAACLSQHASALRPWLDRLAGGGPGSGLESRLQALVAVFRPLLAALRAFWGACPAARGAPQGTLSLLRAITEDVTQSARSACAEGPDLLSLEGPEASSRLALVVHALGSWKSAYLESTARAARSVAGCWRFPPSAVFSGLDDVLHRAHQLAALVRTRELFARLELLELGGPKGAELVTSLRAVQAAFADALSEGQEAAVVDLRVLESDAETRAWEALEGRVRTLEAQVAAVISQALACAASVAESLHLLECFEGWLALDAVTAQLGPRYLAVSMFASEIASAADDLELNRASPPTVHGQPRFSGALGWSRGIRDRLEIGFRGIQGFPQSVLQSAKGQEVAGSYVRVLADLAAFELECMLQWEQGTVSAGLATLQRPLLRWAGDGRAAANFDESIPLLVDEVSGFLALGSLPRPIPAPALEMHQRAPGMQQHAAQLERLMGAWNDLQASLLPQEKALAEKEAAVVERALRACAETSWLDDRVEARIGQCAEAMQALSRACAELKTALGQIAAIFDRWAATPAFERKEGKVYALPELDEAVQRLLARQSGVIVSDCAVIGEILASCCAALGADAAGEAWAGALALVADRAREALASGVLLSCRTLLGCLEPSAQASEPGNRQGPEDPLLEVALHCVAGRLEWRPSLACLPGSSASSLESVLKNWTSAFLRTGAVAAGAFPQAGSALGDLGSLPALQTAIAAVHQAVEAGVQRCRDWQPLWDAYESLWAGSPREIVQAFLKTVEGLSGRDRLAAFESRMLLVQSHAAQLQLQHEDIAGCVRSASGFIGETVHCLNDGIAQSKLPLPPSAGDDSGPHSRSTQLLSPLSPASRRRSSALTASPRSTRTLGSPRVPNREPSQLTSRQARGLATPDAALLASEASAATTELPGSPQALGGEAAPAHDPEERRAAMLAALQACKQARERAAAVQASITHAAETAAMLGRTGSPLPADAASRVESLPREWRSLQKKLLQTKEALAGFITHEAQDLARSVKIFHKVLQEFRGRVARALEQLGALDAEAETHAATVGQLKARHELLDLSYETPATLTSCKTDTQQLRMLWDLASRVVDCHARWHRLRWTAVNAEELTEECKAHHREIRGLSKAIKAYPATTALEESVRMMLTVLPLLHDLHHPAMKRLHWSQIAKSTGNHAFEMSEDTCLGDLLAMSLHLHSGRCLEVLDLAQKELAVELALAKITANWAAQEVSFVASGPGRPALLSVPETLTEQLENDALALQGLSGNKAALQNALFQAGIAEWQARLTAVETVLGLWQDVQRRWLSIESIFQGSADIQTRLPDDARRFRAVHAAFLELQSAAQNQRQALELCCATGRQEALESMLRELESCSKSLQDYLESKRMAFPPHLPKLFDNIHGLHFEAGPDGQLSDRAIAMVSAEGEVVPFAEPCDCTGAVEVWLDRLVECMRATMRAEYRAGMQSYEALPRSQWVFAQSAQTTITVSRTFYTHEVDSAFDAREDGNDGALRELHARLQGQLSELIGQLNGPLAPGDRKKLITLCTVDVHARDVVQRLVDERADSAHCLQWQGQLRYYQSPATKDCVVSICDAEIPYGYEYIGNCGCLCITPLTDRCYVTLTQAQQLCLGGAPAGPAGTGKTETTKDLARALGLLCYVFNCSDQMDYLAMGQIFKGLAQTGAWGCFDEFNRIPVPVLSVCTTQYKSLLDALRAKRERFLFEGAEIALRPSAMAFITMNPGYIGRAELPESLKALFRPVSMAAPDLALICEIMLIAEGFQEAKALARKFIELHRLCGDLLSKARHYDWKLRAIKTTLRVAGEMRRAAPELGEDRVLLRALRDFNLGKLTPDDATVFQGLLNDLFPRLPAAVPRRVDARFEAEVSQLKEIFEVRWSVFLLGAPGCGKTAVWKTLARALNNLGEKTACRAINPKAVDRNELYGCIHPQSREWREGLLSSAFRDMAANRACAHQWIVLDGDIDPEWIESMNTVMDDNKMLTLASNERIPLASSMRLLLEIDHMNHCSPATVSRGGAVHMTEQDVGWAAALACGLDRLLGATRKAQRRASSIRREVEGCFVQAMVWAFGGSLATDGAADHQATFSKWWRAEFRTVPFPPDGTVFDYRFDAGSAAFRALQGADTSSDLVSTPATRRLLGTALPLIAGSHPVLLVGGPGTGKTALMRQALTQLSETCAFQRLALHHGRAGGVPGEEGGTRLGAPGSKPLVFWLDNLSAPGADKYETRSALELVRQAIDYGGWYDKARATHRDVTGCQFVGCTNPAAGQGPVSQRLQHHFVVLTLPAPGPADIAHILHELVRPHFDGFPAPVRELATAQYPAATADLHVAVQKLLHPTARKVHYSFTLKEIRAVAQGLVRGTPAVLATPEAAVQLWLHETTRIYADRLVDQEDARVFSEAQLKVARRNFVVLSKTAVPSVPMFTYFSADTGAEEGEPVYAPISELAQAAPILERFQADYNRSNPAMSLVMFDEAVDHALRLSRIISQPGGHALLVGIGGSGRQSGARLAAHMHGLEVVGLTVSSSYGEAEFKTDMLSICRKAGVKDQPLALLLTDNQIVADSLLPHLCSLMEVGDPGVALSPEERDAIHDGVRLAVKSGGLLDSPANCWAHFTRRIRANLRVILCLSPASKRFPALVPAKALLAVARHLLRDLLAAEPEIGLRTTEFVAAAHAEVLAANERYREQFGKRNHTTSRSFLEFVQLFSSMLAAKREELWAARARLEQGLAKMQEASQAVAVLQAELKRETVVVQDKKAATAALIESLGRERATVDAAVAASKADEEAAARLAAEVASVQNECASELAVAEPVIREAEAALNSLDKASLGELRSFGSPAREIVDVLAAVMVLSSPAGAVPRDLSWAAGKRFMGNVDAFLRALQNFNKDGLPASVVKRVEDDFIAQPGFKPEIVRSKSLAAAGLCAWVINVCAYFRIYQTVAPKRAALAEANARLAAASEKLGGIRASIAELSARVAALEADLLRATEEKTRAQAQAERTAAKAAVAERLIAGFADERTRWAATVAGMREEERSLLARALLTAAFVVYAGPFTAALRAHLVEAAWKPLLHQHLGLDADSTHLGLVAPAHRRALWAQRGLPTDALSIENAAIVCEAPTWPLLIDPHGQGLRWLLAELAPQGVVVARQNAPNFVDIILTKGSSRVWQLGETEALVHPGFRLFLQTELPNPDYGPEIAAQCTLVNFSVTREGLEEQLLTWVSGIESPKTLAAAAETVRAIGALSGELIKLEDDLLRRLQDSKGDILDDMDLVGGTGAWHIFQGMFERHKAVVTAQLSLMLLLQSHGASQEAIRFFTHGPQHDAKSTDPVPAGVLDWLPADRWQELSSLARVPGFEGLTQEILGLPKRWKDWAEAPRAEEAPLPGDWKRATPLERLLIARALRPTRLVPAIALFVRDTLGAEYAQSRPWDLSLAVQQSGPSIPILIFLSPGLDVSSAVEAQAREAAVSGPIATVSLGQGQERAAMSTVEQAHAHGGWVLLQNIHLSLEWTSGPLTEFVTRLSRGGGGEVNASGPHPDFRLFLSAEPPPALEKPLPAPLLLSCYKLATDPPTGLKANLLRAYDSFDESLFESCSKQSELRSIAFGLSYYHSVVLERKKFGVGNMPHATSGMGWNMNYPFSKSDLMNCAELASKYLDNFTKVPWDDLQYLRLSQAYMSSLFQESLLDGAEICPGLAPPPPSLTHSQTLRWIEEEMPPEDPNAFGLHPNAALKSAALEAQAFRQALLCLQASKTAVPGAAAASQEEGTSLVSHIAGALPDKLDLLAIRSQLEESDPFAMVALQEAERLNGLPALERLAADLSEGRVPDSWKEESNASLRSLAGWLEDLAQRVQQLDDWTRAMEPPHVVWLPGLFNPMAFLTAVLQSWARLKGWSLDQTVLAGPAGSQEGKDTYVCPVYRTAQRFRQEVFSMPLRSRAPWTKWAKAGVCLLLEAPPP</sequence>
<dbReference type="Pfam" id="PF12775">
    <property type="entry name" value="AAA_7"/>
    <property type="match status" value="1"/>
</dbReference>
<dbReference type="InterPro" id="IPR043157">
    <property type="entry name" value="Dynein_AAA1S"/>
</dbReference>
<dbReference type="InterPro" id="IPR024743">
    <property type="entry name" value="Dynein_HC_stalk"/>
</dbReference>
<dbReference type="Pfam" id="PF12781">
    <property type="entry name" value="AAA_9"/>
    <property type="match status" value="2"/>
</dbReference>
<feature type="region of interest" description="Disordered" evidence="17">
    <location>
        <begin position="922"/>
        <end position="944"/>
    </location>
</feature>
<protein>
    <recommendedName>
        <fullName evidence="18">AAA+ ATPase domain-containing protein</fullName>
    </recommendedName>
</protein>
<dbReference type="Gene3D" id="1.20.58.1120">
    <property type="match status" value="1"/>
</dbReference>
<keyword evidence="13" id="KW-0505">Motor protein</keyword>
<dbReference type="InterPro" id="IPR041228">
    <property type="entry name" value="Dynein_C"/>
</dbReference>
<dbReference type="GO" id="GO:0005524">
    <property type="term" value="F:ATP binding"/>
    <property type="evidence" value="ECO:0007669"/>
    <property type="project" value="UniProtKB-KW"/>
</dbReference>
<evidence type="ECO:0000256" key="4">
    <source>
        <dbReference type="ARBA" id="ARBA00022701"/>
    </source>
</evidence>
<dbReference type="SUPFAM" id="SSF52540">
    <property type="entry name" value="P-loop containing nucleoside triphosphate hydrolases"/>
    <property type="match status" value="4"/>
</dbReference>